<name>A0A0S7BHV0_9CHLR</name>
<accession>A0A0S7BHV0</accession>
<dbReference type="Proteomes" id="UP000055060">
    <property type="component" value="Unassembled WGS sequence"/>
</dbReference>
<dbReference type="InterPro" id="IPR011055">
    <property type="entry name" value="Dup_hybrid_motif"/>
</dbReference>
<dbReference type="Gene3D" id="2.70.70.10">
    <property type="entry name" value="Glucose Permease (Domain IIA)"/>
    <property type="match status" value="1"/>
</dbReference>
<dbReference type="PANTHER" id="PTHR21666:SF289">
    <property type="entry name" value="L-ALA--D-GLU ENDOPEPTIDASE"/>
    <property type="match status" value="1"/>
</dbReference>
<sequence length="693" mass="74729">MALVQTDFLPHTHGFPFANAFDVRLPLHYDLPLGGSVDVNAVSDGLCGGMCFAALDYFQAGQRPPAVADEGLQVYLRGRHLDSLKPETILKIMELLLVDGERGKRLLQREILKLRRQLDKGKPVVLALLFSGTQAGQAASHFGVAVGYEHQESPSQFHFNLYDPNHPGATQHLVASLAGGGLTYGSAALLGLLVIPFKPSPNPPRQLWPEQALAFAAETAPAFRLRWPVDSRRVNQYFGENPESYRGFGLPGHEGLDLYAPSGANIYAAADGEVYQAGFPKNHPYGRHIRIRHRIAGKTVHTVYAHLSEIRVGVGQHVAAGEWIGNADNTGNSRGSHLHLTLKIEGEGAKGYPAGVVDPWPYLKDSPAVEPEPGVGPFPPPGGVEVFTTIELYLRRGPSTDAEGIAVLPAGERLQVLGNAAEGRPKIGRQGEWLAVLTASGQAGYAAAWFLQDTRQAFPPSDLVIYPFDQLNLRAGPGTGFELLAMLTLNDPLTVLGDAGLAREKLGRKNEWIQVETEKGQRGFVAAWLARATGQSAPASGLTVYPIEWVNLRARPSTQDNILAVVLGSDALAVLGDTDLARAKIGQAEQWLNVRTPAGLEGYVAAWLVRTQAPRGPGQVGLRVIASADLNLRKQPSVNSPRVSGLFANEVLNVLEPDLAAARLKIGQPEQWIYGENSKGERGWAAAWFLKAA</sequence>
<dbReference type="InterPro" id="IPR016047">
    <property type="entry name" value="M23ase_b-sheet_dom"/>
</dbReference>
<dbReference type="AlphaFoldDB" id="A0A0S7BHV0"/>
<dbReference type="OrthoDB" id="9806267at2"/>
<gene>
    <name evidence="3" type="ORF">LARV_01469</name>
</gene>
<evidence type="ECO:0000256" key="1">
    <source>
        <dbReference type="ARBA" id="ARBA00022729"/>
    </source>
</evidence>
<evidence type="ECO:0000259" key="2">
    <source>
        <dbReference type="SMART" id="SM00287"/>
    </source>
</evidence>
<dbReference type="Pfam" id="PF01551">
    <property type="entry name" value="Peptidase_M23"/>
    <property type="match status" value="1"/>
</dbReference>
<dbReference type="GO" id="GO:0004222">
    <property type="term" value="F:metalloendopeptidase activity"/>
    <property type="evidence" value="ECO:0007669"/>
    <property type="project" value="TreeGrafter"/>
</dbReference>
<feature type="domain" description="SH3b" evidence="2">
    <location>
        <begin position="540"/>
        <end position="612"/>
    </location>
</feature>
<dbReference type="EMBL" id="DF967972">
    <property type="protein sequence ID" value="GAP13714.1"/>
    <property type="molecule type" value="Genomic_DNA"/>
</dbReference>
<feature type="domain" description="SH3b" evidence="2">
    <location>
        <begin position="382"/>
        <end position="454"/>
    </location>
</feature>
<dbReference type="InterPro" id="IPR003646">
    <property type="entry name" value="SH3-like_bac-type"/>
</dbReference>
<keyword evidence="4" id="KW-1185">Reference proteome</keyword>
<dbReference type="SMART" id="SM00287">
    <property type="entry name" value="SH3b"/>
    <property type="match status" value="4"/>
</dbReference>
<keyword evidence="1" id="KW-0732">Signal</keyword>
<feature type="domain" description="SH3b" evidence="2">
    <location>
        <begin position="620"/>
        <end position="693"/>
    </location>
</feature>
<dbReference type="STRING" id="360412.LARV_01469"/>
<dbReference type="InterPro" id="IPR050570">
    <property type="entry name" value="Cell_wall_metabolism_enzyme"/>
</dbReference>
<evidence type="ECO:0000313" key="4">
    <source>
        <dbReference type="Proteomes" id="UP000055060"/>
    </source>
</evidence>
<dbReference type="CDD" id="cd12797">
    <property type="entry name" value="M23_peptidase"/>
    <property type="match status" value="1"/>
</dbReference>
<protein>
    <submittedName>
        <fullName evidence="3">Membrane proteins related to metalloendopeptidases</fullName>
    </submittedName>
</protein>
<evidence type="ECO:0000313" key="3">
    <source>
        <dbReference type="EMBL" id="GAP13714.1"/>
    </source>
</evidence>
<dbReference type="PANTHER" id="PTHR21666">
    <property type="entry name" value="PEPTIDASE-RELATED"/>
    <property type="match status" value="1"/>
</dbReference>
<dbReference type="SUPFAM" id="SSF51261">
    <property type="entry name" value="Duplicated hybrid motif"/>
    <property type="match status" value="1"/>
</dbReference>
<reference evidence="3" key="1">
    <citation type="submission" date="2015-07" db="EMBL/GenBank/DDBJ databases">
        <title>Draft Genome Sequences of Anaerolinea thermolimosa IMO-1, Bellilinea caldifistulae GOMI-1, Leptolinea tardivitalis YMTK-2, Levilinea saccharolytica KIBI-1,Longilinea arvoryzae KOME-1, Previously Described as Members of the Anaerolineaceae (Chloroflexi).</title>
        <authorList>
            <person name="Sekiguchi Y."/>
            <person name="Ohashi A."/>
            <person name="Matsuura N."/>
            <person name="Tourlousse M.D."/>
        </authorList>
    </citation>
    <scope>NUCLEOTIDE SEQUENCE [LARGE SCALE GENOMIC DNA]</scope>
    <source>
        <strain evidence="3">KOME-1</strain>
    </source>
</reference>
<proteinExistence type="predicted"/>
<organism evidence="3">
    <name type="scientific">Longilinea arvoryzae</name>
    <dbReference type="NCBI Taxonomy" id="360412"/>
    <lineage>
        <taxon>Bacteria</taxon>
        <taxon>Bacillati</taxon>
        <taxon>Chloroflexota</taxon>
        <taxon>Anaerolineae</taxon>
        <taxon>Anaerolineales</taxon>
        <taxon>Anaerolineaceae</taxon>
        <taxon>Longilinea</taxon>
    </lineage>
</organism>
<feature type="domain" description="SH3b" evidence="2">
    <location>
        <begin position="459"/>
        <end position="533"/>
    </location>
</feature>
<dbReference type="RefSeq" id="WP_075073034.1">
    <property type="nucleotide sequence ID" value="NZ_DF967972.1"/>
</dbReference>
<dbReference type="Gene3D" id="2.30.30.40">
    <property type="entry name" value="SH3 Domains"/>
    <property type="match status" value="4"/>
</dbReference>
<dbReference type="Pfam" id="PF08239">
    <property type="entry name" value="SH3_3"/>
    <property type="match status" value="3"/>
</dbReference>